<organism evidence="2 3">
    <name type="scientific">Pseudoalteromonas spongiae</name>
    <dbReference type="NCBI Taxonomy" id="298657"/>
    <lineage>
        <taxon>Bacteria</taxon>
        <taxon>Pseudomonadati</taxon>
        <taxon>Pseudomonadota</taxon>
        <taxon>Gammaproteobacteria</taxon>
        <taxon>Alteromonadales</taxon>
        <taxon>Pseudoalteromonadaceae</taxon>
        <taxon>Pseudoalteromonas</taxon>
    </lineage>
</organism>
<gene>
    <name evidence="2" type="ORF">WAE96_12810</name>
</gene>
<evidence type="ECO:0000313" key="3">
    <source>
        <dbReference type="Proteomes" id="UP001382455"/>
    </source>
</evidence>
<keyword evidence="3" id="KW-1185">Reference proteome</keyword>
<comment type="caution">
    <text evidence="2">The sequence shown here is derived from an EMBL/GenBank/DDBJ whole genome shotgun (WGS) entry which is preliminary data.</text>
</comment>
<feature type="coiled-coil region" evidence="1">
    <location>
        <begin position="113"/>
        <end position="140"/>
    </location>
</feature>
<protein>
    <submittedName>
        <fullName evidence="2">Uncharacterized protein</fullName>
    </submittedName>
</protein>
<accession>A0ABU8EWI0</accession>
<sequence length="155" mass="17580">MIEVLLATADGTQERKQQIEKLNELREVRPYSKHWTSWTKAIHNCTAGKSTKIEIGQHNATLIDKVKVAASLGSRKASIDFLLDSFKPIIEPLLNSGDIDQLPERINLIAYDDEVTEDNITQLQREIKRLNKLVSQLQKEISNCSDPVHGIDFDE</sequence>
<name>A0ABU8EWI0_9GAMM</name>
<reference evidence="2 3" key="1">
    <citation type="submission" date="2023-12" db="EMBL/GenBank/DDBJ databases">
        <title>Friends and Foes: Symbiotic and Algicidal bacterial influence on Karenia brevis blooms.</title>
        <authorList>
            <person name="Fei C."/>
            <person name="Mohamed A.R."/>
            <person name="Booker A."/>
            <person name="Arshad M."/>
            <person name="Klass S."/>
            <person name="Ahn S."/>
            <person name="Gilbert P.M."/>
            <person name="Heil C.A."/>
            <person name="Martinez J.M."/>
            <person name="Amin S.A."/>
        </authorList>
    </citation>
    <scope>NUCLEOTIDE SEQUENCE [LARGE SCALE GENOMIC DNA]</scope>
    <source>
        <strain evidence="2 3">CE15</strain>
    </source>
</reference>
<dbReference type="Proteomes" id="UP001382455">
    <property type="component" value="Unassembled WGS sequence"/>
</dbReference>
<keyword evidence="1" id="KW-0175">Coiled coil</keyword>
<dbReference type="RefSeq" id="WP_336435699.1">
    <property type="nucleotide sequence ID" value="NZ_JBAWKS010000001.1"/>
</dbReference>
<proteinExistence type="predicted"/>
<evidence type="ECO:0000256" key="1">
    <source>
        <dbReference type="SAM" id="Coils"/>
    </source>
</evidence>
<dbReference type="EMBL" id="JBAWKS010000001">
    <property type="protein sequence ID" value="MEI4550543.1"/>
    <property type="molecule type" value="Genomic_DNA"/>
</dbReference>
<evidence type="ECO:0000313" key="2">
    <source>
        <dbReference type="EMBL" id="MEI4550543.1"/>
    </source>
</evidence>